<name>A0A2N7BPX9_9VIBR</name>
<gene>
    <name evidence="2" type="ORF">BCV30_12405</name>
</gene>
<protein>
    <recommendedName>
        <fullName evidence="1">TcdA/TcdB toxin pore forming domain-containing protein</fullName>
    </recommendedName>
</protein>
<dbReference type="CDD" id="cd20495">
    <property type="entry name" value="C58_PaToxP-like"/>
    <property type="match status" value="1"/>
</dbReference>
<evidence type="ECO:0000313" key="2">
    <source>
        <dbReference type="EMBL" id="PME60877.1"/>
    </source>
</evidence>
<reference evidence="3" key="1">
    <citation type="submission" date="2016-07" db="EMBL/GenBank/DDBJ databases">
        <title>Nontailed viruses are major unrecognized killers of bacteria in the ocean.</title>
        <authorList>
            <person name="Kauffman K."/>
            <person name="Hussain F."/>
            <person name="Yang J."/>
            <person name="Arevalo P."/>
            <person name="Brown J."/>
            <person name="Cutler M."/>
            <person name="Kelly L."/>
            <person name="Polz M.F."/>
        </authorList>
    </citation>
    <scope>NUCLEOTIDE SEQUENCE [LARGE SCALE GENOMIC DNA]</scope>
    <source>
        <strain evidence="3">10N.286.55.C1</strain>
    </source>
</reference>
<comment type="caution">
    <text evidence="2">The sequence shown here is derived from an EMBL/GenBank/DDBJ whole genome shotgun (WGS) entry which is preliminary data.</text>
</comment>
<feature type="domain" description="TcdA/TcdB toxin pore forming" evidence="1">
    <location>
        <begin position="1008"/>
        <end position="1652"/>
    </location>
</feature>
<evidence type="ECO:0000313" key="3">
    <source>
        <dbReference type="Proteomes" id="UP000235778"/>
    </source>
</evidence>
<evidence type="ECO:0000259" key="1">
    <source>
        <dbReference type="Pfam" id="PF12920"/>
    </source>
</evidence>
<dbReference type="Pfam" id="PF17914">
    <property type="entry name" value="HopA1"/>
    <property type="match status" value="1"/>
</dbReference>
<proteinExistence type="predicted"/>
<dbReference type="InterPro" id="IPR024769">
    <property type="entry name" value="TcdA/TcdB_pore_forming"/>
</dbReference>
<dbReference type="Proteomes" id="UP000235778">
    <property type="component" value="Unassembled WGS sequence"/>
</dbReference>
<sequence>MRSTRDSILNSPANRRLVSDIKSTLSKEGHWTVGARQQYILLKSNVHQDFYDAYSSAKPPVLTPLNTEESEGVYQMLRQLDESRAGLNINIQGFNERPIAEVSKASFISSATSARFIPEAFYSDPESQSLFTSRITLNFTKEFLPQVISAFGHLYSGEVADVVRQAKIMGPAYFGSLTDQAVLYLDGADINNAQRVIDFLAQRIPEQAWVEHTPLGMVSLAKGRNYSESSRFAFSSHGGARAVVATDGILENLFGGESLAILLPEALSAHGYDSSRIPLLDPAFDYKSEQMDSMTAAADFIRDPQRFLKEHTLDVTPLMGKYSLNKGKPLMQSGTDGYQLGFENTQFSRSNKLRVIGEPLLDNMPSFIDVAKSARVGQVLVAASNSGGTIVVVDHDVDHYRIYFDKRPHAYALYNDVVALRDLSSGYRVGDVTKFDKGLDVTFFVFNEKGWQSVVQKQSFNSFSDLEVRRTGSTTAVPFMPVGENLTQLFEQNRTSLQKDVLELANRFGLSTAQIEDLPYDPMEAKVLETHSSLKRWNELRTQLTKKISAQRKSLARQRIAELAKLKLPGNSNNAQSMKKLSLLRASLLELDNNAQSLITLSEQVDQMWLNVQQKSESGLGQLIVTDNSLRTGNFDKGQIHQRFLVKERAIKDLSGSKKAAYEDGYNNFEAIWLPDYDESMTLTQKQLLLLGSNDLDARQQGALIRRISNQITKENITKNLDFTAKFNREMSRLGGRVVASLPQGFVLTLMGDGSGRCYPLVRAMSVAISRGTESIRNFSDKLFIGAANPHDAESHFLLEALRNLHSNYEARESSQMIGQLDIAGIIAAVERGLSEQGQVSLAVNTSTHSVGVAAINDMGQKRFYFYDPNFAAVEFSSLKSLKKALEAHFVVHEMAEFYLSLGTKANPEFNVLAIDTSKMSLVEILPGQQVFDLSSIEPLSPVRDGDSIVTLSDEDSIVTIDDDASIMTIDDDESIIVLENSESKAQQDIALRMNLTKVKAYEHASLLSSAIERAKTQYRLPEEWLPVIGSIEESSPGYSAITFVSPDGVMEQRVQIQGRELLQVSEYLHEQYANVKARFDLRTGQRVPTFEFEDVQGFDGLNAGFAVQSVITWFQNEKRSEISGEQSSALQKALEIHSYVMAGQISHGLLMDAQHMVNLFKVAVATDAELVNATVNSLSGIANQGVGLVFGAVNVSLSAYELAHAQNAQQQAIFGTQLGFNAVGTVIGGAALGAGIAEASTTALVLGEAGAIVGGLAVGFTALAEAFGDIAMDAQQVGHYFYQVDNAYREGGYRYDAEKNVLLPIPGAVINKIDLSNGQIELGSQALYSSKHGKTGSGWLNYFFWAGDLPKAFRDKSKALPLRERLGYGPYVGIDSHSSTLVLPATGKSYIDYDYEILPGSTTRNDQGFSILRSLETHLDFDFDFYVFPSEYVIRTMREQFVPHTVSVKLGDMERIVVTPEVKELGLRKLTYHLSAESGKQELIVQPHAKFVLSEDSAASVKWVVDVRAIKGATPEVTNEVLKIGTVTLDISSLSESVVEVFTDQGEIWQVEDLTLSLIATDAQKEESSSHAIEHLEALAEKHQLLGDYVVINNYEEAGEPLGTAYYDINNDRVIVSRDVSVELSQQAQLLTATSNEAWLFNQQYGLLWNVDIATGEMTGFYTLFQPSRPSISVSFNAWTEANVVHVAATYHMPDQSQIKYLYRLTEGGLMLTDIHGNERLYQALVAPVDSAHRRLITDSMSSSEFAPFDLSAYEKMPTQLADTIEVAVEGETPVWSIIGKEKATVVSTLPAMEELKLLLVDGNVAYFYSEKEQSIYLQKEGRIKNVTLKEGDKVTAQEHVYIASDNGEIHVLTPEGTQSLIAINQQWMEQYQYNWQDTLVTKFNGTKHQLMIFGLSDFDGKALKAWYLPSSEQFVLIPNQWSDKQLKLVGKKDDQSVWLFEPMTGKLYAQPSFSLEQMYNFTPDFRFIADGLLTEPVESDLIGEVLTDVYVSHDGYRAETESGLVFELTANELPKLVEVSENWLIENEGMLNTLSERFETGAVIHLGKNSDRWLVVETGKEIRLGKSGQAIWIGSVEGPIVRELFFVPETNELIQSDDQQGSISIGSYQDVFRIGDAWSLISEPTRGELIEVVKLDGTDAIVLSTSGRSNGYDINDAIGRYKQVFINDNSHASFIDLSDFDRDQVVIQHEGNQLKLVIANSTYVVIEEAERASKSKLALRFAGDAQPVRLIYIIAALDARSIDGIVELSELNL</sequence>
<organism evidence="2 3">
    <name type="scientific">Vibrio lentus</name>
    <dbReference type="NCBI Taxonomy" id="136468"/>
    <lineage>
        <taxon>Bacteria</taxon>
        <taxon>Pseudomonadati</taxon>
        <taxon>Pseudomonadota</taxon>
        <taxon>Gammaproteobacteria</taxon>
        <taxon>Vibrionales</taxon>
        <taxon>Vibrionaceae</taxon>
        <taxon>Vibrio</taxon>
    </lineage>
</organism>
<dbReference type="InterPro" id="IPR040871">
    <property type="entry name" value="HopA1"/>
</dbReference>
<dbReference type="Pfam" id="PF12920">
    <property type="entry name" value="TcdA_TcdB_pore"/>
    <property type="match status" value="1"/>
</dbReference>
<dbReference type="RefSeq" id="WP_102268653.1">
    <property type="nucleotide sequence ID" value="NZ_MCSH01000154.1"/>
</dbReference>
<dbReference type="EMBL" id="MCSI01000141">
    <property type="protein sequence ID" value="PME60877.1"/>
    <property type="molecule type" value="Genomic_DNA"/>
</dbReference>
<accession>A0A2N7BPX9</accession>